<dbReference type="GO" id="GO:0003677">
    <property type="term" value="F:DNA binding"/>
    <property type="evidence" value="ECO:0007669"/>
    <property type="project" value="InterPro"/>
</dbReference>
<gene>
    <name evidence="1" type="ORF">ERS852494_04437</name>
</gene>
<dbReference type="STRING" id="47678.ERS852494_04437"/>
<accession>A0A174UXM0</accession>
<dbReference type="EMBL" id="CZAI01000021">
    <property type="protein sequence ID" value="CUQ24807.1"/>
    <property type="molecule type" value="Genomic_DNA"/>
</dbReference>
<dbReference type="RefSeq" id="WP_022042744.1">
    <property type="nucleotide sequence ID" value="NZ_CAXSUM010000030.1"/>
</dbReference>
<organism evidence="1 2">
    <name type="scientific">Bacteroides caccae</name>
    <dbReference type="NCBI Taxonomy" id="47678"/>
    <lineage>
        <taxon>Bacteria</taxon>
        <taxon>Pseudomonadati</taxon>
        <taxon>Bacteroidota</taxon>
        <taxon>Bacteroidia</taxon>
        <taxon>Bacteroidales</taxon>
        <taxon>Bacteroidaceae</taxon>
        <taxon>Bacteroides</taxon>
    </lineage>
</organism>
<dbReference type="Gene3D" id="1.10.260.40">
    <property type="entry name" value="lambda repressor-like DNA-binding domains"/>
    <property type="match status" value="1"/>
</dbReference>
<proteinExistence type="predicted"/>
<reference evidence="1 2" key="1">
    <citation type="submission" date="2015-09" db="EMBL/GenBank/DDBJ databases">
        <authorList>
            <consortium name="Pathogen Informatics"/>
        </authorList>
    </citation>
    <scope>NUCLEOTIDE SEQUENCE [LARGE SCALE GENOMIC DNA]</scope>
    <source>
        <strain evidence="1 2">2789STDY5834880</strain>
    </source>
</reference>
<name>A0A174UXM0_9BACE</name>
<dbReference type="SUPFAM" id="SSF47413">
    <property type="entry name" value="lambda repressor-like DNA-binding domains"/>
    <property type="match status" value="1"/>
</dbReference>
<dbReference type="InterPro" id="IPR001387">
    <property type="entry name" value="Cro/C1-type_HTH"/>
</dbReference>
<dbReference type="PROSITE" id="PS50943">
    <property type="entry name" value="HTH_CROC1"/>
    <property type="match status" value="1"/>
</dbReference>
<dbReference type="CDD" id="cd00093">
    <property type="entry name" value="HTH_XRE"/>
    <property type="match status" value="1"/>
</dbReference>
<dbReference type="InterPro" id="IPR010982">
    <property type="entry name" value="Lambda_DNA-bd_dom_sf"/>
</dbReference>
<evidence type="ECO:0000313" key="1">
    <source>
        <dbReference type="EMBL" id="CUQ24807.1"/>
    </source>
</evidence>
<dbReference type="SMART" id="SM00530">
    <property type="entry name" value="HTH_XRE"/>
    <property type="match status" value="1"/>
</dbReference>
<dbReference type="AlphaFoldDB" id="A0A174UXM0"/>
<dbReference type="Pfam" id="PF13443">
    <property type="entry name" value="HTH_26"/>
    <property type="match status" value="1"/>
</dbReference>
<sequence length="68" mass="7773">MAENRIKAVLADKKKTCRWLAQEIEMSENTVSRWCSNKMQPSLSQLDKVAAALDVDIRELLRPTKEAL</sequence>
<protein>
    <submittedName>
        <fullName evidence="1">Helix-turn-helix</fullName>
    </submittedName>
</protein>
<evidence type="ECO:0000313" key="2">
    <source>
        <dbReference type="Proteomes" id="UP000095657"/>
    </source>
</evidence>
<dbReference type="Proteomes" id="UP000095657">
    <property type="component" value="Unassembled WGS sequence"/>
</dbReference>